<evidence type="ECO:0000256" key="1">
    <source>
        <dbReference type="ARBA" id="ARBA00010641"/>
    </source>
</evidence>
<dbReference type="PANTHER" id="PTHR47756">
    <property type="entry name" value="BLL6612 PROTEIN-RELATED"/>
    <property type="match status" value="1"/>
</dbReference>
<dbReference type="Pfam" id="PF20239">
    <property type="entry name" value="DUF6596"/>
    <property type="match status" value="1"/>
</dbReference>
<dbReference type="InterPro" id="IPR013249">
    <property type="entry name" value="RNA_pol_sigma70_r4_t2"/>
</dbReference>
<evidence type="ECO:0000259" key="8">
    <source>
        <dbReference type="Pfam" id="PF20239"/>
    </source>
</evidence>
<dbReference type="Gene3D" id="1.10.10.10">
    <property type="entry name" value="Winged helix-like DNA-binding domain superfamily/Winged helix DNA-binding domain"/>
    <property type="match status" value="1"/>
</dbReference>
<dbReference type="InterPro" id="IPR013325">
    <property type="entry name" value="RNA_pol_sigma_r2"/>
</dbReference>
<dbReference type="Pfam" id="PF04542">
    <property type="entry name" value="Sigma70_r2"/>
    <property type="match status" value="1"/>
</dbReference>
<name>A0A4R5YFM0_9MICO</name>
<evidence type="ECO:0000259" key="6">
    <source>
        <dbReference type="Pfam" id="PF04542"/>
    </source>
</evidence>
<dbReference type="AlphaFoldDB" id="A0A4R5YFM0"/>
<keyword evidence="4" id="KW-0804">Transcription</keyword>
<dbReference type="Proteomes" id="UP000295633">
    <property type="component" value="Unassembled WGS sequence"/>
</dbReference>
<organism evidence="9 10">
    <name type="scientific">Microbacterium oleivorans</name>
    <dbReference type="NCBI Taxonomy" id="273677"/>
    <lineage>
        <taxon>Bacteria</taxon>
        <taxon>Bacillati</taxon>
        <taxon>Actinomycetota</taxon>
        <taxon>Actinomycetes</taxon>
        <taxon>Micrococcales</taxon>
        <taxon>Microbacteriaceae</taxon>
        <taxon>Microbacterium</taxon>
    </lineage>
</organism>
<evidence type="ECO:0000313" key="9">
    <source>
        <dbReference type="EMBL" id="TDL43952.1"/>
    </source>
</evidence>
<proteinExistence type="inferred from homology"/>
<evidence type="ECO:0000256" key="2">
    <source>
        <dbReference type="ARBA" id="ARBA00023015"/>
    </source>
</evidence>
<dbReference type="InterPro" id="IPR007627">
    <property type="entry name" value="RNA_pol_sigma70_r2"/>
</dbReference>
<comment type="caution">
    <text evidence="9">The sequence shown here is derived from an EMBL/GenBank/DDBJ whole genome shotgun (WGS) entry which is preliminary data.</text>
</comment>
<evidence type="ECO:0000259" key="7">
    <source>
        <dbReference type="Pfam" id="PF08281"/>
    </source>
</evidence>
<keyword evidence="2" id="KW-0805">Transcription regulation</keyword>
<dbReference type="Gene3D" id="1.10.1740.10">
    <property type="match status" value="1"/>
</dbReference>
<accession>A0A4R5YFM0</accession>
<feature type="repeat" description="TPR" evidence="5">
    <location>
        <begin position="411"/>
        <end position="444"/>
    </location>
</feature>
<evidence type="ECO:0000256" key="5">
    <source>
        <dbReference type="PROSITE-ProRule" id="PRU00339"/>
    </source>
</evidence>
<protein>
    <submittedName>
        <fullName evidence="9">RNA polymerase subunit sigma-24</fullName>
    </submittedName>
</protein>
<feature type="domain" description="RNA polymerase sigma factor 70 region 4 type 2" evidence="7">
    <location>
        <begin position="154"/>
        <end position="205"/>
    </location>
</feature>
<evidence type="ECO:0000256" key="4">
    <source>
        <dbReference type="ARBA" id="ARBA00023163"/>
    </source>
</evidence>
<gene>
    <name evidence="9" type="ORF">E2R54_12300</name>
</gene>
<feature type="domain" description="DUF6596" evidence="8">
    <location>
        <begin position="223"/>
        <end position="324"/>
    </location>
</feature>
<evidence type="ECO:0000313" key="10">
    <source>
        <dbReference type="Proteomes" id="UP000295633"/>
    </source>
</evidence>
<dbReference type="GO" id="GO:0003677">
    <property type="term" value="F:DNA binding"/>
    <property type="evidence" value="ECO:0007669"/>
    <property type="project" value="InterPro"/>
</dbReference>
<dbReference type="PANTHER" id="PTHR47756:SF2">
    <property type="entry name" value="BLL6612 PROTEIN"/>
    <property type="match status" value="1"/>
</dbReference>
<sequence>MRPSRSRRGIRWPVSDASRCAPCGRWDDPVTGDPATVAVSRALAETVAAERLRIVAGLIGRTGDWELAEDAMQDAAASALTAWVRTGIPRNPAAWLTTAAQNAAIDGLRRASTRQATARRAAVEAAVDLDQARTAAWGDPEEHTEVGDDRLRLIFTCCHPALSMEARVALTLRTVVGFDVEEVARAFLVAPATMQKRLVRARAKIRDAGIPYRVPAREQLPARTDAVLAVLYTLFTEGYSGGGDLVRPALADEAIRLVRLLDLLMVDSPHLPEVRGLLALMLFQHSRTAARLDLEGDLVLLADQDRARWDARMIADGVAALAAARSARRLFDGVEGPYLLQAEIAALHATAPSPGHTDVVRIAELYGRLSRVAPSPIVELNRAVAVSFAEGPHAGLALLAALPEGTLDGYHLLHATVADLLRRAGRSDEALAHYERAADLAPTDAERRFLRRRAAESA</sequence>
<reference evidence="9 10" key="1">
    <citation type="submission" date="2019-03" db="EMBL/GenBank/DDBJ databases">
        <title>Genome Sequencing and Assembly of Various Microbes Isolated from Partially Reclaimed Soil and Acid Mine Drainage (AMD) Site.</title>
        <authorList>
            <person name="Steinbock B."/>
            <person name="Bechtold R."/>
            <person name="Sevigny J.L."/>
            <person name="Thomas D."/>
            <person name="Cuthill L.R."/>
            <person name="Aveiro Johannsen E.J."/>
            <person name="Thomas K."/>
            <person name="Ghosh A."/>
        </authorList>
    </citation>
    <scope>NUCLEOTIDE SEQUENCE [LARGE SCALE GENOMIC DNA]</scope>
    <source>
        <strain evidence="9 10">F-B2</strain>
    </source>
</reference>
<dbReference type="EMBL" id="SMZX01000002">
    <property type="protein sequence ID" value="TDL43952.1"/>
    <property type="molecule type" value="Genomic_DNA"/>
</dbReference>
<dbReference type="Pfam" id="PF08281">
    <property type="entry name" value="Sigma70_r4_2"/>
    <property type="match status" value="1"/>
</dbReference>
<dbReference type="InterPro" id="IPR019734">
    <property type="entry name" value="TPR_rpt"/>
</dbReference>
<dbReference type="InterPro" id="IPR046531">
    <property type="entry name" value="DUF6596"/>
</dbReference>
<dbReference type="InterPro" id="IPR036388">
    <property type="entry name" value="WH-like_DNA-bd_sf"/>
</dbReference>
<dbReference type="PROSITE" id="PS50005">
    <property type="entry name" value="TPR"/>
    <property type="match status" value="1"/>
</dbReference>
<dbReference type="InterPro" id="IPR013324">
    <property type="entry name" value="RNA_pol_sigma_r3/r4-like"/>
</dbReference>
<keyword evidence="5" id="KW-0802">TPR repeat</keyword>
<dbReference type="SUPFAM" id="SSF88946">
    <property type="entry name" value="Sigma2 domain of RNA polymerase sigma factors"/>
    <property type="match status" value="1"/>
</dbReference>
<evidence type="ECO:0000256" key="3">
    <source>
        <dbReference type="ARBA" id="ARBA00023082"/>
    </source>
</evidence>
<dbReference type="GO" id="GO:0006352">
    <property type="term" value="P:DNA-templated transcription initiation"/>
    <property type="evidence" value="ECO:0007669"/>
    <property type="project" value="InterPro"/>
</dbReference>
<dbReference type="SUPFAM" id="SSF88659">
    <property type="entry name" value="Sigma3 and sigma4 domains of RNA polymerase sigma factors"/>
    <property type="match status" value="1"/>
</dbReference>
<keyword evidence="3" id="KW-0731">Sigma factor</keyword>
<comment type="similarity">
    <text evidence="1">Belongs to the sigma-70 factor family. ECF subfamily.</text>
</comment>
<dbReference type="GO" id="GO:0016987">
    <property type="term" value="F:sigma factor activity"/>
    <property type="evidence" value="ECO:0007669"/>
    <property type="project" value="UniProtKB-KW"/>
</dbReference>
<feature type="domain" description="RNA polymerase sigma-70 region 2" evidence="6">
    <location>
        <begin position="60"/>
        <end position="112"/>
    </location>
</feature>